<keyword evidence="4" id="KW-0560">Oxidoreductase</keyword>
<dbReference type="GeneID" id="64820403"/>
<keyword evidence="3" id="KW-0479">Metal-binding</keyword>
<dbReference type="EMBL" id="CP058560">
    <property type="protein sequence ID" value="QUH23438.1"/>
    <property type="molecule type" value="Genomic_DNA"/>
</dbReference>
<evidence type="ECO:0000259" key="7">
    <source>
        <dbReference type="PROSITE" id="PS51379"/>
    </source>
</evidence>
<evidence type="ECO:0000256" key="2">
    <source>
        <dbReference type="ARBA" id="ARBA00022596"/>
    </source>
</evidence>
<protein>
    <submittedName>
        <fullName evidence="8">4Fe-4S dicluster domain-containing protein</fullName>
    </submittedName>
</protein>
<dbReference type="RefSeq" id="WP_394357442.1">
    <property type="nucleotide sequence ID" value="NZ_CP058560.1"/>
</dbReference>
<dbReference type="SUPFAM" id="SSF46548">
    <property type="entry name" value="alpha-helical ferredoxin"/>
    <property type="match status" value="1"/>
</dbReference>
<dbReference type="Gene3D" id="1.20.1270.30">
    <property type="match status" value="1"/>
</dbReference>
<keyword evidence="2" id="KW-0533">Nickel</keyword>
<evidence type="ECO:0000313" key="9">
    <source>
        <dbReference type="Proteomes" id="UP000681041"/>
    </source>
</evidence>
<organism evidence="8 9">
    <name type="scientific">Methanobacterium alkalithermotolerans</name>
    <dbReference type="NCBI Taxonomy" id="2731220"/>
    <lineage>
        <taxon>Archaea</taxon>
        <taxon>Methanobacteriati</taxon>
        <taxon>Methanobacteriota</taxon>
        <taxon>Methanomada group</taxon>
        <taxon>Methanobacteria</taxon>
        <taxon>Methanobacteriales</taxon>
        <taxon>Methanobacteriaceae</taxon>
        <taxon>Methanobacterium</taxon>
    </lineage>
</organism>
<dbReference type="GO" id="GO:0050418">
    <property type="term" value="F:hydroxylamine reductase activity"/>
    <property type="evidence" value="ECO:0007669"/>
    <property type="project" value="TreeGrafter"/>
</dbReference>
<keyword evidence="6" id="KW-0411">Iron-sulfur</keyword>
<dbReference type="InterPro" id="IPR017896">
    <property type="entry name" value="4Fe4S_Fe-S-bd"/>
</dbReference>
<dbReference type="Proteomes" id="UP000681041">
    <property type="component" value="Chromosome"/>
</dbReference>
<feature type="domain" description="4Fe-4S ferredoxin-type" evidence="7">
    <location>
        <begin position="437"/>
        <end position="465"/>
    </location>
</feature>
<dbReference type="GO" id="GO:0006091">
    <property type="term" value="P:generation of precursor metabolites and energy"/>
    <property type="evidence" value="ECO:0007669"/>
    <property type="project" value="InterPro"/>
</dbReference>
<evidence type="ECO:0000256" key="3">
    <source>
        <dbReference type="ARBA" id="ARBA00022723"/>
    </source>
</evidence>
<dbReference type="InterPro" id="IPR004137">
    <property type="entry name" value="HCP/CODH"/>
</dbReference>
<dbReference type="AlphaFoldDB" id="A0A8T8K4G5"/>
<dbReference type="Gene3D" id="3.30.70.20">
    <property type="match status" value="1"/>
</dbReference>
<dbReference type="GO" id="GO:0004601">
    <property type="term" value="F:peroxidase activity"/>
    <property type="evidence" value="ECO:0007669"/>
    <property type="project" value="TreeGrafter"/>
</dbReference>
<dbReference type="GO" id="GO:0016151">
    <property type="term" value="F:nickel cation binding"/>
    <property type="evidence" value="ECO:0007669"/>
    <property type="project" value="InterPro"/>
</dbReference>
<dbReference type="InterPro" id="IPR016099">
    <property type="entry name" value="Prismane-like_a/b-sand"/>
</dbReference>
<proteinExistence type="predicted"/>
<evidence type="ECO:0000313" key="8">
    <source>
        <dbReference type="EMBL" id="QUH23438.1"/>
    </source>
</evidence>
<name>A0A8T8K4G5_9EURY</name>
<evidence type="ECO:0000256" key="1">
    <source>
        <dbReference type="ARBA" id="ARBA00022485"/>
    </source>
</evidence>
<gene>
    <name evidence="8" type="ORF">HYG87_06525</name>
</gene>
<dbReference type="GO" id="GO:0051539">
    <property type="term" value="F:4 iron, 4 sulfur cluster binding"/>
    <property type="evidence" value="ECO:0007669"/>
    <property type="project" value="UniProtKB-KW"/>
</dbReference>
<dbReference type="InterPro" id="IPR016101">
    <property type="entry name" value="CO_DH_a-bundle"/>
</dbReference>
<evidence type="ECO:0000256" key="6">
    <source>
        <dbReference type="ARBA" id="ARBA00023014"/>
    </source>
</evidence>
<dbReference type="GO" id="GO:0043885">
    <property type="term" value="F:anaerobic carbon-monoxide dehydrogenase activity"/>
    <property type="evidence" value="ECO:0007669"/>
    <property type="project" value="InterPro"/>
</dbReference>
<keyword evidence="5" id="KW-0408">Iron</keyword>
<dbReference type="SUPFAM" id="SSF56821">
    <property type="entry name" value="Prismane protein-like"/>
    <property type="match status" value="1"/>
</dbReference>
<keyword evidence="1" id="KW-0004">4Fe-4S</keyword>
<dbReference type="Pfam" id="PF03063">
    <property type="entry name" value="Prismane"/>
    <property type="match status" value="2"/>
</dbReference>
<keyword evidence="9" id="KW-1185">Reference proteome</keyword>
<dbReference type="PANTHER" id="PTHR30109:SF6">
    <property type="entry name" value="ACETYL-COA DECARBONYLASE_SYNTHASE COMPLEX SUBUNIT ALPHA"/>
    <property type="match status" value="1"/>
</dbReference>
<dbReference type="PANTHER" id="PTHR30109">
    <property type="entry name" value="HYDROXYLAMINE REDUCTASE"/>
    <property type="match status" value="1"/>
</dbReference>
<evidence type="ECO:0000256" key="4">
    <source>
        <dbReference type="ARBA" id="ARBA00023002"/>
    </source>
</evidence>
<accession>A0A8T8K4G5</accession>
<evidence type="ECO:0000256" key="5">
    <source>
        <dbReference type="ARBA" id="ARBA00023004"/>
    </source>
</evidence>
<sequence>MFLPPSNYKDGSSFSARGLNVDFDDIDSYIKEKKEVSKAYAKSISLDYPKLREWDFKLLSHFKPFYAPLCDMCCMCTYGKCDLSENKKGACGINLEKQQSRLVLLTSCIGASTHAAHARDMVDRLLEHDPERELKYDSSIDITSPIITTLTGIIPQNASDLDQIMACVEKELTNLMASAHTGQEGDYLDFESKALHAGMIDNLSLEIAEIAQINLYDLNKGQEDTPLLEIGMGVIDREKPVILAIGHSIAPGTEIIDYAEKMEMEEDLEICGLCCSAIELGRTSARSKIVGPISRQLMFIKSGAPDVVVLDEQCIRADIFELCAENHIPIIATSDKCSLGLPDKTDEAPAVIINEILKGELPGVLIRDVKKVGQVAVELSHQVKECRKTAQEMKTRSPEDLKLTQSNGRCYICSSCGTDCEGETLSLTEHFAGQECEDPQALIEECIECGQCDRVCPVMLPLTQAIKDAKTDDKELMASFYGKCVGCGKCSEECSQDMPMVNLIRWAAQDKIEAEKFLIRSGRGPIQDVEIRRVGAPIVFGDIPGVLALAGCSNYSQGEKEVALIAEEYLKRGYIVVAAGCAAMDIALYKDEDGETLYEKYSDRFDKGGLLNLGPCVANAHAIGSAIKIANIFARVPLEKNFVDISDYILNRIGVCVIAWGAMSQKAFAIATGANRWGIPTIIGPQASKYRRLYLGNEEEPRTIKDKRDGSTVVSEPAPVHLAYSAESMNECMVMTAKMCIRPNDTPKGRLIKLTNYVDIHQKYYGILPSDLVHYIRDEKEIPFKYKDEILNQLKDAGWEPRMAAQEPSIL</sequence>
<dbReference type="PROSITE" id="PS51379">
    <property type="entry name" value="4FE4S_FER_2"/>
    <property type="match status" value="2"/>
</dbReference>
<feature type="domain" description="4Fe-4S ferredoxin-type" evidence="7">
    <location>
        <begin position="474"/>
        <end position="504"/>
    </location>
</feature>
<dbReference type="Gene3D" id="3.40.50.2030">
    <property type="match status" value="2"/>
</dbReference>
<dbReference type="KEGG" id="meme:HYG87_06525"/>
<dbReference type="GO" id="GO:0042542">
    <property type="term" value="P:response to hydrogen peroxide"/>
    <property type="evidence" value="ECO:0007669"/>
    <property type="project" value="TreeGrafter"/>
</dbReference>
<reference evidence="8" key="1">
    <citation type="submission" date="2020-07" db="EMBL/GenBank/DDBJ databases">
        <title>Methanobacterium. sp. MethCan genome.</title>
        <authorList>
            <person name="Postec A."/>
            <person name="Quemeneur M."/>
        </authorList>
    </citation>
    <scope>NUCLEOTIDE SEQUENCE</scope>
    <source>
        <strain evidence="8">MethCAN</strain>
    </source>
</reference>
<dbReference type="InterPro" id="IPR011254">
    <property type="entry name" value="Prismane-like_sf"/>
</dbReference>